<comment type="caution">
    <text evidence="7">The sequence shown here is derived from an EMBL/GenBank/DDBJ whole genome shotgun (WGS) entry which is preliminary data.</text>
</comment>
<reference evidence="7" key="1">
    <citation type="submission" date="2021-04" db="EMBL/GenBank/DDBJ databases">
        <title>Genome based classification of Actinospica acidithermotolerans sp. nov., an actinobacterium isolated from an Indonesian hot spring.</title>
        <authorList>
            <person name="Kusuma A.B."/>
            <person name="Putra K.E."/>
            <person name="Nafisah S."/>
            <person name="Loh J."/>
            <person name="Nouioui I."/>
            <person name="Goodfellow M."/>
        </authorList>
    </citation>
    <scope>NUCLEOTIDE SEQUENCE</scope>
    <source>
        <strain evidence="7">DSM 45618</strain>
    </source>
</reference>
<evidence type="ECO:0000256" key="4">
    <source>
        <dbReference type="ARBA" id="ARBA00023136"/>
    </source>
</evidence>
<dbReference type="EMBL" id="JAGSXH010000082">
    <property type="protein sequence ID" value="MBS2965411.1"/>
    <property type="molecule type" value="Genomic_DNA"/>
</dbReference>
<feature type="transmembrane region" description="Helical" evidence="5">
    <location>
        <begin position="6"/>
        <end position="25"/>
    </location>
</feature>
<comment type="subcellular location">
    <subcellularLocation>
        <location evidence="1">Membrane</location>
        <topology evidence="1">Multi-pass membrane protein</topology>
    </subcellularLocation>
</comment>
<dbReference type="GO" id="GO:0016020">
    <property type="term" value="C:membrane"/>
    <property type="evidence" value="ECO:0007669"/>
    <property type="project" value="UniProtKB-SubCell"/>
</dbReference>
<protein>
    <submittedName>
        <fullName evidence="7">Phosphatase PAP2 family protein</fullName>
    </submittedName>
</protein>
<evidence type="ECO:0000256" key="2">
    <source>
        <dbReference type="ARBA" id="ARBA00022692"/>
    </source>
</evidence>
<evidence type="ECO:0000313" key="7">
    <source>
        <dbReference type="EMBL" id="MBS2965411.1"/>
    </source>
</evidence>
<dbReference type="Proteomes" id="UP000677913">
    <property type="component" value="Unassembled WGS sequence"/>
</dbReference>
<proteinExistence type="predicted"/>
<dbReference type="Pfam" id="PF14378">
    <property type="entry name" value="PAP2_3"/>
    <property type="match status" value="1"/>
</dbReference>
<gene>
    <name evidence="7" type="ORF">KGA66_20335</name>
</gene>
<dbReference type="PANTHER" id="PTHR31310">
    <property type="match status" value="1"/>
</dbReference>
<dbReference type="InterPro" id="IPR052185">
    <property type="entry name" value="IPC_Synthase-Related"/>
</dbReference>
<evidence type="ECO:0000259" key="6">
    <source>
        <dbReference type="Pfam" id="PF14378"/>
    </source>
</evidence>
<keyword evidence="8" id="KW-1185">Reference proteome</keyword>
<feature type="transmembrane region" description="Helical" evidence="5">
    <location>
        <begin position="134"/>
        <end position="151"/>
    </location>
</feature>
<name>A0A8J7WN31_9ACTN</name>
<evidence type="ECO:0000256" key="3">
    <source>
        <dbReference type="ARBA" id="ARBA00022989"/>
    </source>
</evidence>
<evidence type="ECO:0000256" key="5">
    <source>
        <dbReference type="SAM" id="Phobius"/>
    </source>
</evidence>
<keyword evidence="3 5" id="KW-1133">Transmembrane helix</keyword>
<evidence type="ECO:0000313" key="8">
    <source>
        <dbReference type="Proteomes" id="UP000677913"/>
    </source>
</evidence>
<evidence type="ECO:0000256" key="1">
    <source>
        <dbReference type="ARBA" id="ARBA00004141"/>
    </source>
</evidence>
<dbReference type="PANTHER" id="PTHR31310:SF7">
    <property type="entry name" value="PA-PHOSPHATASE RELATED-FAMILY PROTEIN DDB_G0268928"/>
    <property type="match status" value="1"/>
</dbReference>
<keyword evidence="2 5" id="KW-0812">Transmembrane</keyword>
<dbReference type="CDD" id="cd03386">
    <property type="entry name" value="PAP2_Aur1_like"/>
    <property type="match status" value="1"/>
</dbReference>
<feature type="transmembrane region" description="Helical" evidence="5">
    <location>
        <begin position="212"/>
        <end position="230"/>
    </location>
</feature>
<dbReference type="AlphaFoldDB" id="A0A8J7WN31"/>
<feature type="transmembrane region" description="Helical" evidence="5">
    <location>
        <begin position="186"/>
        <end position="205"/>
    </location>
</feature>
<keyword evidence="4 5" id="KW-0472">Membrane</keyword>
<accession>A0A8J7WN31</accession>
<organism evidence="7 8">
    <name type="scientific">Actinocrinis puniceicyclus</name>
    <dbReference type="NCBI Taxonomy" id="977794"/>
    <lineage>
        <taxon>Bacteria</taxon>
        <taxon>Bacillati</taxon>
        <taxon>Actinomycetota</taxon>
        <taxon>Actinomycetes</taxon>
        <taxon>Catenulisporales</taxon>
        <taxon>Actinospicaceae</taxon>
        <taxon>Actinocrinis</taxon>
    </lineage>
</organism>
<dbReference type="InterPro" id="IPR026841">
    <property type="entry name" value="Aur1/Ipt1"/>
</dbReference>
<sequence>MPNLMWTWQEATVIAGVLAVGWGALLRRRAFPRAQPFLREAALIIGLYALWQFAGSLSGNGTYAAVGRGRWIWNSERSAHLLNERTVQDWVLPHPLIVQATNLYYDTMHFSVMIVFLLWLFARHRDAYSRWRTTLALLTASCLLIQLMPVAPPRMIPDLGMVDTAMKYGQSVYGSVAGFRADQLSAMPSVHVGWAALVAVCVYRVSPSRWRYVGVAHAAMTVFVVVATGNHYWDDGIVAVALLIAALLMQWTARRLWQQRVTARKDLTKQDAERGGLVDVR</sequence>
<feature type="transmembrane region" description="Helical" evidence="5">
    <location>
        <begin position="37"/>
        <end position="54"/>
    </location>
</feature>
<feature type="domain" description="Inositolphosphotransferase Aur1/Ipt1" evidence="6">
    <location>
        <begin position="70"/>
        <end position="248"/>
    </location>
</feature>
<dbReference type="RefSeq" id="WP_211469768.1">
    <property type="nucleotide sequence ID" value="NZ_JAGSXH010000082.1"/>
</dbReference>
<feature type="transmembrane region" description="Helical" evidence="5">
    <location>
        <begin position="103"/>
        <end position="122"/>
    </location>
</feature>
<dbReference type="Gene3D" id="1.20.144.10">
    <property type="entry name" value="Phosphatidic acid phosphatase type 2/haloperoxidase"/>
    <property type="match status" value="1"/>
</dbReference>
<feature type="transmembrane region" description="Helical" evidence="5">
    <location>
        <begin position="236"/>
        <end position="257"/>
    </location>
</feature>